<evidence type="ECO:0000313" key="7">
    <source>
        <dbReference type="EMBL" id="PKZ90375.1"/>
    </source>
</evidence>
<feature type="transmembrane region" description="Helical" evidence="6">
    <location>
        <begin position="154"/>
        <end position="172"/>
    </location>
</feature>
<feature type="transmembrane region" description="Helical" evidence="6">
    <location>
        <begin position="299"/>
        <end position="322"/>
    </location>
</feature>
<reference evidence="8" key="2">
    <citation type="submission" date="2021-03" db="EMBL/GenBank/DDBJ databases">
        <title>Whole genome sequence of Lactobacillus gasseri HL75.</title>
        <authorList>
            <person name="Kim J.-M."/>
            <person name="Chung S.H."/>
            <person name="Kim J.-S."/>
        </authorList>
    </citation>
    <scope>NUCLEOTIDE SEQUENCE</scope>
    <source>
        <strain evidence="8">HL75</strain>
    </source>
</reference>
<feature type="transmembrane region" description="Helical" evidence="6">
    <location>
        <begin position="407"/>
        <end position="427"/>
    </location>
</feature>
<evidence type="ECO:0000256" key="4">
    <source>
        <dbReference type="ARBA" id="ARBA00022989"/>
    </source>
</evidence>
<feature type="transmembrane region" description="Helical" evidence="6">
    <location>
        <begin position="184"/>
        <end position="204"/>
    </location>
</feature>
<evidence type="ECO:0000256" key="5">
    <source>
        <dbReference type="ARBA" id="ARBA00023136"/>
    </source>
</evidence>
<evidence type="ECO:0000256" key="3">
    <source>
        <dbReference type="ARBA" id="ARBA00022692"/>
    </source>
</evidence>
<feature type="transmembrane region" description="Helical" evidence="6">
    <location>
        <begin position="375"/>
        <end position="395"/>
    </location>
</feature>
<dbReference type="GO" id="GO:0016020">
    <property type="term" value="C:membrane"/>
    <property type="evidence" value="ECO:0007669"/>
    <property type="project" value="UniProtKB-SubCell"/>
</dbReference>
<proteinExistence type="predicted"/>
<dbReference type="RefSeq" id="WP_039157784.1">
    <property type="nucleotide sequence ID" value="NZ_CABHMU010000033.1"/>
</dbReference>
<keyword evidence="2" id="KW-0813">Transport</keyword>
<dbReference type="AlphaFoldDB" id="A0A1V3Y115"/>
<feature type="transmembrane region" description="Helical" evidence="6">
    <location>
        <begin position="101"/>
        <end position="126"/>
    </location>
</feature>
<dbReference type="PANTHER" id="PTHR43243">
    <property type="entry name" value="INNER MEMBRANE TRANSPORTER YGJI-RELATED"/>
    <property type="match status" value="1"/>
</dbReference>
<feature type="transmembrane region" description="Helical" evidence="6">
    <location>
        <begin position="352"/>
        <end position="369"/>
    </location>
</feature>
<keyword evidence="5 6" id="KW-0472">Membrane</keyword>
<keyword evidence="3 6" id="KW-0812">Transmembrane</keyword>
<gene>
    <name evidence="7" type="ORF">CYJ86_08370</name>
    <name evidence="8" type="ORF">J3E67_001793</name>
</gene>
<dbReference type="Proteomes" id="UP000663932">
    <property type="component" value="Chromosome"/>
</dbReference>
<dbReference type="Proteomes" id="UP000234740">
    <property type="component" value="Unassembled WGS sequence"/>
</dbReference>
<reference evidence="7 9" key="1">
    <citation type="submission" date="2017-12" db="EMBL/GenBank/DDBJ databases">
        <title>Phylogenetic diversity of female urinary microbiome.</title>
        <authorList>
            <person name="Thomas-White K."/>
            <person name="Wolfe A.J."/>
        </authorList>
    </citation>
    <scope>NUCLEOTIDE SEQUENCE [LARGE SCALE GENOMIC DNA]</scope>
    <source>
        <strain evidence="7 9">UMB0099</strain>
    </source>
</reference>
<keyword evidence="4 6" id="KW-1133">Transmembrane helix</keyword>
<dbReference type="PIRSF" id="PIRSF006060">
    <property type="entry name" value="AA_transporter"/>
    <property type="match status" value="1"/>
</dbReference>
<feature type="transmembrane region" description="Helical" evidence="6">
    <location>
        <begin position="224"/>
        <end position="242"/>
    </location>
</feature>
<dbReference type="GO" id="GO:0015171">
    <property type="term" value="F:amino acid transmembrane transporter activity"/>
    <property type="evidence" value="ECO:0007669"/>
    <property type="project" value="TreeGrafter"/>
</dbReference>
<dbReference type="EMBL" id="PKKC01000004">
    <property type="protein sequence ID" value="PKZ90375.1"/>
    <property type="molecule type" value="Genomic_DNA"/>
</dbReference>
<name>A0A1V3Y115_LACGS</name>
<evidence type="ECO:0000313" key="9">
    <source>
        <dbReference type="Proteomes" id="UP000234740"/>
    </source>
</evidence>
<accession>A0A1V3Y115</accession>
<evidence type="ECO:0000256" key="1">
    <source>
        <dbReference type="ARBA" id="ARBA00004141"/>
    </source>
</evidence>
<protein>
    <submittedName>
        <fullName evidence="7">Amino acid permease</fullName>
    </submittedName>
</protein>
<dbReference type="InterPro" id="IPR002293">
    <property type="entry name" value="AA/rel_permease1"/>
</dbReference>
<dbReference type="Gene3D" id="1.20.1740.10">
    <property type="entry name" value="Amino acid/polyamine transporter I"/>
    <property type="match status" value="1"/>
</dbReference>
<feature type="transmembrane region" description="Helical" evidence="6">
    <location>
        <begin position="433"/>
        <end position="452"/>
    </location>
</feature>
<organism evidence="7 9">
    <name type="scientific">Lactobacillus gasseri</name>
    <dbReference type="NCBI Taxonomy" id="1596"/>
    <lineage>
        <taxon>Bacteria</taxon>
        <taxon>Bacillati</taxon>
        <taxon>Bacillota</taxon>
        <taxon>Bacilli</taxon>
        <taxon>Lactobacillales</taxon>
        <taxon>Lactobacillaceae</taxon>
        <taxon>Lactobacillus</taxon>
    </lineage>
</organism>
<dbReference type="Pfam" id="PF13520">
    <property type="entry name" value="AA_permease_2"/>
    <property type="match status" value="1"/>
</dbReference>
<dbReference type="GeneID" id="48925769"/>
<feature type="transmembrane region" description="Helical" evidence="6">
    <location>
        <begin position="21"/>
        <end position="46"/>
    </location>
</feature>
<evidence type="ECO:0000256" key="2">
    <source>
        <dbReference type="ARBA" id="ARBA00022448"/>
    </source>
</evidence>
<comment type="subcellular location">
    <subcellularLocation>
        <location evidence="1">Membrane</location>
        <topology evidence="1">Multi-pass membrane protein</topology>
    </subcellularLocation>
</comment>
<dbReference type="EMBL" id="CP071801">
    <property type="protein sequence ID" value="QTD67337.1"/>
    <property type="molecule type" value="Genomic_DNA"/>
</dbReference>
<sequence length="462" mass="50131">MKLNPFRKESLKRYLGTDKHFAKTLGAFDLLTIGIGAVIGTGIFILPGTVAAKEAGPGVTLSFLVAALVCTLASMCYAELSSSIPVAGSAYSYGNILYGEVIGWILGWALILEYMLSVAAVSAGWASYFNSLLHSFGLHIPHHFEGPFDPLNGTYLNLWAVISVLLIGILLSRGMKTSMKFNNAAVLIKIAIIFIFIGVGLFFIKPKNYQPFTPYGTTGVLRGATTVFFAFLGFDVVSSSAAEVKNPKKNMPIGIIGTLIVAALLYMGVSVVLTGMVNYKQLDVANPVAYALKLVNQGWVADLLSIGAIVGMSTMMLTMIYSSSRLIYSIGRDGLLPNFLGKIDKHGLPENALWIVTIVIALMGGLFSLEELTSLVSIGTLLAFTFVSFGVILLRRRKDIPEGDFKVPFYPIIPILSGLACIGMMCFLSVKTYIFAGIWFLFGLFIYCVYGYKHSKISKRNN</sequence>
<evidence type="ECO:0000256" key="6">
    <source>
        <dbReference type="SAM" id="Phobius"/>
    </source>
</evidence>
<feature type="transmembrane region" description="Helical" evidence="6">
    <location>
        <begin position="58"/>
        <end position="80"/>
    </location>
</feature>
<feature type="transmembrane region" description="Helical" evidence="6">
    <location>
        <begin position="254"/>
        <end position="279"/>
    </location>
</feature>
<evidence type="ECO:0000313" key="8">
    <source>
        <dbReference type="EMBL" id="QTD67337.1"/>
    </source>
</evidence>
<dbReference type="PANTHER" id="PTHR43243:SF4">
    <property type="entry name" value="CATIONIC AMINO ACID TRANSPORTER 4"/>
    <property type="match status" value="1"/>
</dbReference>